<dbReference type="InterPro" id="IPR036249">
    <property type="entry name" value="Thioredoxin-like_sf"/>
</dbReference>
<dbReference type="EMBL" id="CP141615">
    <property type="protein sequence ID" value="WRP17336.1"/>
    <property type="molecule type" value="Genomic_DNA"/>
</dbReference>
<dbReference type="Proteomes" id="UP001332192">
    <property type="component" value="Chromosome"/>
</dbReference>
<evidence type="ECO:0000256" key="3">
    <source>
        <dbReference type="ARBA" id="ARBA00023014"/>
    </source>
</evidence>
<keyword evidence="1" id="KW-0479">Metal-binding</keyword>
<dbReference type="InterPro" id="IPR028431">
    <property type="entry name" value="NADP_DH_HndA-like"/>
</dbReference>
<gene>
    <name evidence="4" type="ORF">U7230_14845</name>
</gene>
<dbReference type="Gene3D" id="1.10.10.1590">
    <property type="entry name" value="NADH-quinone oxidoreductase subunit E"/>
    <property type="match status" value="1"/>
</dbReference>
<evidence type="ECO:0000256" key="1">
    <source>
        <dbReference type="ARBA" id="ARBA00022723"/>
    </source>
</evidence>
<evidence type="ECO:0000256" key="2">
    <source>
        <dbReference type="ARBA" id="ARBA00023004"/>
    </source>
</evidence>
<name>A0ABZ1BX07_9FIRM</name>
<protein>
    <submittedName>
        <fullName evidence="4">NAD(P)H-dependent oxidoreductase subunit E</fullName>
    </submittedName>
</protein>
<sequence>MSNRLGQSGRGTTGLLAALRDEQVRRGYLSPEALMRIAAERRLSPSVVYGVATFYHEFLIGNVRELVIRVCDSPSCHLAGSELLIEQLERLVARLPGPVGGSVDELEHRAPAVRIERVGCLGQCDRSPAVIIGSRLYLKVQSRELPLLLQRALAGGDAAAPAPAQGGDGRGHT</sequence>
<dbReference type="PANTHER" id="PTHR43342">
    <property type="entry name" value="NADH-QUINONE OXIDOREDUCTASE, E SUBUNIT"/>
    <property type="match status" value="1"/>
</dbReference>
<dbReference type="InterPro" id="IPR041921">
    <property type="entry name" value="NuoE_N"/>
</dbReference>
<dbReference type="RefSeq" id="WP_324716607.1">
    <property type="nucleotide sequence ID" value="NZ_CP141615.1"/>
</dbReference>
<dbReference type="CDD" id="cd02980">
    <property type="entry name" value="TRX_Fd_family"/>
    <property type="match status" value="1"/>
</dbReference>
<keyword evidence="3" id="KW-0411">Iron-sulfur</keyword>
<keyword evidence="2" id="KW-0408">Iron</keyword>
<keyword evidence="5" id="KW-1185">Reference proteome</keyword>
<dbReference type="SUPFAM" id="SSF52833">
    <property type="entry name" value="Thioredoxin-like"/>
    <property type="match status" value="1"/>
</dbReference>
<accession>A0ABZ1BX07</accession>
<evidence type="ECO:0000313" key="5">
    <source>
        <dbReference type="Proteomes" id="UP001332192"/>
    </source>
</evidence>
<evidence type="ECO:0000313" key="4">
    <source>
        <dbReference type="EMBL" id="WRP17336.1"/>
    </source>
</evidence>
<dbReference type="PANTHER" id="PTHR43342:SF1">
    <property type="entry name" value="BIFURCATING [FEFE] HYDROGENASE GAMMA SUBUNIT"/>
    <property type="match status" value="1"/>
</dbReference>
<dbReference type="Gene3D" id="3.40.30.10">
    <property type="entry name" value="Glutaredoxin"/>
    <property type="match status" value="1"/>
</dbReference>
<reference evidence="4 5" key="1">
    <citation type="journal article" date="2024" name="Front. Microbiol.">
        <title>Novel thermophilic genera Geochorda gen. nov. and Carboxydochorda gen. nov. from the deep terrestrial subsurface reveal the ecophysiological diversity in the class Limnochordia.</title>
        <authorList>
            <person name="Karnachuk O.V."/>
            <person name="Lukina A.P."/>
            <person name="Avakyan M.R."/>
            <person name="Kadnikov V.V."/>
            <person name="Begmatov S."/>
            <person name="Beletsky A.V."/>
            <person name="Vlasova K.G."/>
            <person name="Novikov A.A."/>
            <person name="Shcherbakova V.A."/>
            <person name="Mardanov A.V."/>
            <person name="Ravin N.V."/>
        </authorList>
    </citation>
    <scope>NUCLEOTIDE SEQUENCE [LARGE SCALE GENOMIC DNA]</scope>
    <source>
        <strain evidence="4 5">L945</strain>
    </source>
</reference>
<dbReference type="Pfam" id="PF01257">
    <property type="entry name" value="2Fe-2S_thioredx"/>
    <property type="match status" value="1"/>
</dbReference>
<organism evidence="4 5">
    <name type="scientific">Carboxydichorda subterranea</name>
    <dbReference type="NCBI Taxonomy" id="3109565"/>
    <lineage>
        <taxon>Bacteria</taxon>
        <taxon>Bacillati</taxon>
        <taxon>Bacillota</taxon>
        <taxon>Limnochordia</taxon>
        <taxon>Limnochordales</taxon>
        <taxon>Geochordaceae</taxon>
        <taxon>Carboxydichorda</taxon>
    </lineage>
</organism>
<proteinExistence type="predicted"/>